<sequence length="233" mass="23194">MRNLFAVVLAAMALAVVAAVGPPAVAASSDGSRAPQDSSRQTATVSVLHGVPGVTVDVYANGKKILSNFTPGSLSGPLQLPGGDYDVKVFKAGANPSGTPLISKSVTVSGGSNDTITAHLSQSGSPMITAFVNDTSAVPSGQARLTVRHIAAAPAVDIRANGKTVISDLSNPDQAKTQLPAGTVSAEVLQAGTGNVVAGPANVSAAAGSNTIVYAWGSVQQKNLALAVQTVKT</sequence>
<evidence type="ECO:0000256" key="1">
    <source>
        <dbReference type="SAM" id="SignalP"/>
    </source>
</evidence>
<proteinExistence type="predicted"/>
<dbReference type="RefSeq" id="WP_197015242.1">
    <property type="nucleotide sequence ID" value="NZ_BAABES010000018.1"/>
</dbReference>
<name>A0A931GMF0_9ACTN</name>
<keyword evidence="4" id="KW-1185">Reference proteome</keyword>
<protein>
    <recommendedName>
        <fullName evidence="2">DUF4397 domain-containing protein</fullName>
    </recommendedName>
</protein>
<dbReference type="Proteomes" id="UP000614047">
    <property type="component" value="Unassembled WGS sequence"/>
</dbReference>
<feature type="domain" description="DUF4397" evidence="2">
    <location>
        <begin position="43"/>
        <end position="159"/>
    </location>
</feature>
<dbReference type="InterPro" id="IPR025510">
    <property type="entry name" value="DUF4397"/>
</dbReference>
<dbReference type="Pfam" id="PF14344">
    <property type="entry name" value="DUF4397"/>
    <property type="match status" value="1"/>
</dbReference>
<reference evidence="3" key="1">
    <citation type="submission" date="2020-11" db="EMBL/GenBank/DDBJ databases">
        <title>Sequencing the genomes of 1000 actinobacteria strains.</title>
        <authorList>
            <person name="Klenk H.-P."/>
        </authorList>
    </citation>
    <scope>NUCLEOTIDE SEQUENCE</scope>
    <source>
        <strain evidence="3">DSM 43175</strain>
    </source>
</reference>
<feature type="signal peptide" evidence="1">
    <location>
        <begin position="1"/>
        <end position="26"/>
    </location>
</feature>
<evidence type="ECO:0000259" key="2">
    <source>
        <dbReference type="Pfam" id="PF14344"/>
    </source>
</evidence>
<feature type="chain" id="PRO_5037963557" description="DUF4397 domain-containing protein" evidence="1">
    <location>
        <begin position="27"/>
        <end position="233"/>
    </location>
</feature>
<gene>
    <name evidence="3" type="ORF">IW256_007251</name>
</gene>
<organism evidence="3 4">
    <name type="scientific">Actinomadura viridis</name>
    <dbReference type="NCBI Taxonomy" id="58110"/>
    <lineage>
        <taxon>Bacteria</taxon>
        <taxon>Bacillati</taxon>
        <taxon>Actinomycetota</taxon>
        <taxon>Actinomycetes</taxon>
        <taxon>Streptosporangiales</taxon>
        <taxon>Thermomonosporaceae</taxon>
        <taxon>Actinomadura</taxon>
    </lineage>
</organism>
<evidence type="ECO:0000313" key="3">
    <source>
        <dbReference type="EMBL" id="MBG6093138.1"/>
    </source>
</evidence>
<evidence type="ECO:0000313" key="4">
    <source>
        <dbReference type="Proteomes" id="UP000614047"/>
    </source>
</evidence>
<dbReference type="AlphaFoldDB" id="A0A931GMF0"/>
<comment type="caution">
    <text evidence="3">The sequence shown here is derived from an EMBL/GenBank/DDBJ whole genome shotgun (WGS) entry which is preliminary data.</text>
</comment>
<keyword evidence="1" id="KW-0732">Signal</keyword>
<dbReference type="EMBL" id="JADOUA010000001">
    <property type="protein sequence ID" value="MBG6093138.1"/>
    <property type="molecule type" value="Genomic_DNA"/>
</dbReference>
<accession>A0A931GMF0</accession>